<dbReference type="InterPro" id="IPR011598">
    <property type="entry name" value="bHLH_dom"/>
</dbReference>
<dbReference type="InterPro" id="IPR036638">
    <property type="entry name" value="HLH_DNA-bd_sf"/>
</dbReference>
<accession>A0A316V7N1</accession>
<dbReference type="InParanoid" id="A0A316V7N1"/>
<reference evidence="7 8" key="1">
    <citation type="journal article" date="2018" name="Mol. Biol. Evol.">
        <title>Broad Genomic Sampling Reveals a Smut Pathogenic Ancestry of the Fungal Clade Ustilaginomycotina.</title>
        <authorList>
            <person name="Kijpornyongpan T."/>
            <person name="Mondo S.J."/>
            <person name="Barry K."/>
            <person name="Sandor L."/>
            <person name="Lee J."/>
            <person name="Lipzen A."/>
            <person name="Pangilinan J."/>
            <person name="LaButti K."/>
            <person name="Hainaut M."/>
            <person name="Henrissat B."/>
            <person name="Grigoriev I.V."/>
            <person name="Spatafora J.W."/>
            <person name="Aime M.C."/>
        </authorList>
    </citation>
    <scope>NUCLEOTIDE SEQUENCE [LARGE SCALE GENOMIC DNA]</scope>
    <source>
        <strain evidence="7 8">MCA 3882</strain>
    </source>
</reference>
<organism evidence="7 8">
    <name type="scientific">Meira miltonrushii</name>
    <dbReference type="NCBI Taxonomy" id="1280837"/>
    <lineage>
        <taxon>Eukaryota</taxon>
        <taxon>Fungi</taxon>
        <taxon>Dikarya</taxon>
        <taxon>Basidiomycota</taxon>
        <taxon>Ustilaginomycotina</taxon>
        <taxon>Exobasidiomycetes</taxon>
        <taxon>Exobasidiales</taxon>
        <taxon>Brachybasidiaceae</taxon>
        <taxon>Meira</taxon>
    </lineage>
</organism>
<dbReference type="GO" id="GO:0000981">
    <property type="term" value="F:DNA-binding transcription factor activity, RNA polymerase II-specific"/>
    <property type="evidence" value="ECO:0007669"/>
    <property type="project" value="TreeGrafter"/>
</dbReference>
<gene>
    <name evidence="7" type="ORF">FA14DRAFT_185258</name>
</gene>
<dbReference type="Proteomes" id="UP000245771">
    <property type="component" value="Unassembled WGS sequence"/>
</dbReference>
<evidence type="ECO:0000313" key="8">
    <source>
        <dbReference type="Proteomes" id="UP000245771"/>
    </source>
</evidence>
<dbReference type="OrthoDB" id="690068at2759"/>
<dbReference type="PROSITE" id="PS50888">
    <property type="entry name" value="BHLH"/>
    <property type="match status" value="1"/>
</dbReference>
<dbReference type="GO" id="GO:0005634">
    <property type="term" value="C:nucleus"/>
    <property type="evidence" value="ECO:0007669"/>
    <property type="project" value="UniProtKB-SubCell"/>
</dbReference>
<keyword evidence="4" id="KW-0539">Nucleus</keyword>
<feature type="compositionally biased region" description="Polar residues" evidence="5">
    <location>
        <begin position="253"/>
        <end position="266"/>
    </location>
</feature>
<dbReference type="CDD" id="cd11387">
    <property type="entry name" value="bHLHzip_USF_MITF"/>
    <property type="match status" value="1"/>
</dbReference>
<feature type="region of interest" description="Disordered" evidence="5">
    <location>
        <begin position="253"/>
        <end position="308"/>
    </location>
</feature>
<dbReference type="Pfam" id="PF00010">
    <property type="entry name" value="HLH"/>
    <property type="match status" value="1"/>
</dbReference>
<dbReference type="STRING" id="1280837.A0A316V7N1"/>
<dbReference type="GO" id="GO:0046983">
    <property type="term" value="F:protein dimerization activity"/>
    <property type="evidence" value="ECO:0007669"/>
    <property type="project" value="InterPro"/>
</dbReference>
<feature type="domain" description="BHLH" evidence="6">
    <location>
        <begin position="299"/>
        <end position="395"/>
    </location>
</feature>
<evidence type="ECO:0000259" key="6">
    <source>
        <dbReference type="PROSITE" id="PS50888"/>
    </source>
</evidence>
<dbReference type="AlphaFoldDB" id="A0A316V7N1"/>
<comment type="subcellular location">
    <subcellularLocation>
        <location evidence="1">Nucleus</location>
    </subcellularLocation>
</comment>
<dbReference type="PANTHER" id="PTHR46117">
    <property type="entry name" value="FI24210P1"/>
    <property type="match status" value="1"/>
</dbReference>
<sequence>MNTSKDYSRMEHISFSHHIPQHPSGSSGQYTFHEQGMHAQDLIHSRNVELTADLSSAVMAHPPTEMTRQGFSNSSDGITHVPSSEAMMINSMRAGNEVSRSNRRFTIGTPVQPTELIGQLTEDRAAESSAMTDPINNLWRRTYQNAPVPVRGLLDGSTWEQSLTNDSIRPFSSPGCLGTGQNEDWSTASMKPFTNNENERVQHTKVELTNTANDLAFFEHLTSTDITDELREISPEFSYDALHRQGSSVITDEAIKTSTDSNTLPSSAKGAKKITSSTRPARKTKKEKDPNRLADRRKRRRESHNAVERRRRDLINDRIAELAMLLPKDDLMDAIAHSASGGTMPHINLKPFLPQRQDLLQDSLFIDGHQLEAIAQSKPNKGIILTKAVEYIRYLRHACAILRQDNERLQAGGRFDNQHL</sequence>
<evidence type="ECO:0000256" key="4">
    <source>
        <dbReference type="ARBA" id="ARBA00023242"/>
    </source>
</evidence>
<keyword evidence="3" id="KW-0804">Transcription</keyword>
<dbReference type="SUPFAM" id="SSF47459">
    <property type="entry name" value="HLH, helix-loop-helix DNA-binding domain"/>
    <property type="match status" value="1"/>
</dbReference>
<dbReference type="GO" id="GO:0000978">
    <property type="term" value="F:RNA polymerase II cis-regulatory region sequence-specific DNA binding"/>
    <property type="evidence" value="ECO:0007669"/>
    <property type="project" value="TreeGrafter"/>
</dbReference>
<evidence type="ECO:0000256" key="2">
    <source>
        <dbReference type="ARBA" id="ARBA00023015"/>
    </source>
</evidence>
<dbReference type="GeneID" id="37023224"/>
<dbReference type="RefSeq" id="XP_025353812.1">
    <property type="nucleotide sequence ID" value="XM_025501443.1"/>
</dbReference>
<keyword evidence="2" id="KW-0805">Transcription regulation</keyword>
<protein>
    <submittedName>
        <fullName evidence="7">HLH-domain-containing protein</fullName>
    </submittedName>
</protein>
<keyword evidence="8" id="KW-1185">Reference proteome</keyword>
<dbReference type="SMART" id="SM00353">
    <property type="entry name" value="HLH"/>
    <property type="match status" value="1"/>
</dbReference>
<evidence type="ECO:0000256" key="1">
    <source>
        <dbReference type="ARBA" id="ARBA00004123"/>
    </source>
</evidence>
<dbReference type="Gene3D" id="4.10.280.10">
    <property type="entry name" value="Helix-loop-helix DNA-binding domain"/>
    <property type="match status" value="1"/>
</dbReference>
<name>A0A316V7N1_9BASI</name>
<dbReference type="PANTHER" id="PTHR46117:SF3">
    <property type="entry name" value="FI24210P1"/>
    <property type="match status" value="1"/>
</dbReference>
<dbReference type="EMBL" id="KZ819604">
    <property type="protein sequence ID" value="PWN33510.1"/>
    <property type="molecule type" value="Genomic_DNA"/>
</dbReference>
<evidence type="ECO:0000313" key="7">
    <source>
        <dbReference type="EMBL" id="PWN33510.1"/>
    </source>
</evidence>
<dbReference type="InterPro" id="IPR051732">
    <property type="entry name" value="USF"/>
</dbReference>
<evidence type="ECO:0000256" key="5">
    <source>
        <dbReference type="SAM" id="MobiDB-lite"/>
    </source>
</evidence>
<evidence type="ECO:0000256" key="3">
    <source>
        <dbReference type="ARBA" id="ARBA00023163"/>
    </source>
</evidence>
<proteinExistence type="predicted"/>